<accession>A0AAD3D6F4</accession>
<gene>
    <name evidence="2" type="ORF">CTEN210_14818</name>
</gene>
<dbReference type="EMBL" id="BLLK01000062">
    <property type="protein sequence ID" value="GFH58342.1"/>
    <property type="molecule type" value="Genomic_DNA"/>
</dbReference>
<dbReference type="Proteomes" id="UP001054902">
    <property type="component" value="Unassembled WGS sequence"/>
</dbReference>
<evidence type="ECO:0000259" key="1">
    <source>
        <dbReference type="Pfam" id="PF20710"/>
    </source>
</evidence>
<comment type="caution">
    <text evidence="2">The sequence shown here is derived from an EMBL/GenBank/DDBJ whole genome shotgun (WGS) entry which is preliminary data.</text>
</comment>
<dbReference type="AlphaFoldDB" id="A0AAD3D6F4"/>
<evidence type="ECO:0000313" key="2">
    <source>
        <dbReference type="EMBL" id="GFH58342.1"/>
    </source>
</evidence>
<reference evidence="2 3" key="1">
    <citation type="journal article" date="2021" name="Sci. Rep.">
        <title>The genome of the diatom Chaetoceros tenuissimus carries an ancient integrated fragment of an extant virus.</title>
        <authorList>
            <person name="Hongo Y."/>
            <person name="Kimura K."/>
            <person name="Takaki Y."/>
            <person name="Yoshida Y."/>
            <person name="Baba S."/>
            <person name="Kobayashi G."/>
            <person name="Nagasaki K."/>
            <person name="Hano T."/>
            <person name="Tomaru Y."/>
        </authorList>
    </citation>
    <scope>NUCLEOTIDE SEQUENCE [LARGE SCALE GENOMIC DNA]</scope>
    <source>
        <strain evidence="2 3">NIES-3715</strain>
    </source>
</reference>
<feature type="domain" description="DUF6824" evidence="1">
    <location>
        <begin position="150"/>
        <end position="235"/>
    </location>
</feature>
<dbReference type="Pfam" id="PF20710">
    <property type="entry name" value="DUF6824"/>
    <property type="match status" value="1"/>
</dbReference>
<organism evidence="2 3">
    <name type="scientific">Chaetoceros tenuissimus</name>
    <dbReference type="NCBI Taxonomy" id="426638"/>
    <lineage>
        <taxon>Eukaryota</taxon>
        <taxon>Sar</taxon>
        <taxon>Stramenopiles</taxon>
        <taxon>Ochrophyta</taxon>
        <taxon>Bacillariophyta</taxon>
        <taxon>Coscinodiscophyceae</taxon>
        <taxon>Chaetocerotophycidae</taxon>
        <taxon>Chaetocerotales</taxon>
        <taxon>Chaetocerotaceae</taxon>
        <taxon>Chaetoceros</taxon>
    </lineage>
</organism>
<protein>
    <recommendedName>
        <fullName evidence="1">DUF6824 domain-containing protein</fullName>
    </recommendedName>
</protein>
<proteinExistence type="predicted"/>
<evidence type="ECO:0000313" key="3">
    <source>
        <dbReference type="Proteomes" id="UP001054902"/>
    </source>
</evidence>
<sequence>MTTTTTTILYPMIDNQNRCETASPIPFDAPSTSSTYLDFSMYSQEDVENFKDAIQNIDESQIYNSQEPMTYEYEYLSRPEKATYFSDEDRRSSFASFCANQVSESTLESFPSLPECTRNHGNHPIEKDPNSFTRYSTNKKDDLIEPEVHDVISGRAKNISHHPGNEYYRYLIRKYKVRYVSSNSAEKKNIIKELVKIVENQSPPGRFLKIIPETGMYIQMSYNEAKKKIGQALREDAPKIRQMCAKQNKSNLADDSATIDVEPIPIDFKRNSFLQKDLSSSTFPFSKRSAAARVFDNQNAKKLKQLDDQIHSSDLDLEPVSVLDL</sequence>
<keyword evidence="3" id="KW-1185">Reference proteome</keyword>
<name>A0AAD3D6F4_9STRA</name>
<dbReference type="InterPro" id="IPR049227">
    <property type="entry name" value="DUF6824"/>
</dbReference>